<comment type="caution">
    <text evidence="2">The sequence shown here is derived from an EMBL/GenBank/DDBJ whole genome shotgun (WGS) entry which is preliminary data.</text>
</comment>
<name>A0A6I4VWF5_9BACL</name>
<organism evidence="2 3">
    <name type="scientific">Shimazuella alba</name>
    <dbReference type="NCBI Taxonomy" id="2690964"/>
    <lineage>
        <taxon>Bacteria</taxon>
        <taxon>Bacillati</taxon>
        <taxon>Bacillota</taxon>
        <taxon>Bacilli</taxon>
        <taxon>Bacillales</taxon>
        <taxon>Thermoactinomycetaceae</taxon>
        <taxon>Shimazuella</taxon>
    </lineage>
</organism>
<evidence type="ECO:0000313" key="3">
    <source>
        <dbReference type="Proteomes" id="UP000430692"/>
    </source>
</evidence>
<dbReference type="AlphaFoldDB" id="A0A6I4VWF5"/>
<proteinExistence type="predicted"/>
<protein>
    <submittedName>
        <fullName evidence="2">Uncharacterized protein</fullName>
    </submittedName>
</protein>
<dbReference type="EMBL" id="WUUL01000006">
    <property type="protein sequence ID" value="MXQ54210.1"/>
    <property type="molecule type" value="Genomic_DNA"/>
</dbReference>
<accession>A0A6I4VWF5</accession>
<gene>
    <name evidence="2" type="ORF">GSM42_10885</name>
</gene>
<keyword evidence="1" id="KW-0812">Transmembrane</keyword>
<keyword evidence="3" id="KW-1185">Reference proteome</keyword>
<reference evidence="2 3" key="1">
    <citation type="submission" date="2019-12" db="EMBL/GenBank/DDBJ databases">
        <title>Whole-genome analyses of novel actinobacteria.</title>
        <authorList>
            <person name="Sahin N."/>
            <person name="Saygin H."/>
        </authorList>
    </citation>
    <scope>NUCLEOTIDE SEQUENCE [LARGE SCALE GENOMIC DNA]</scope>
    <source>
        <strain evidence="2 3">KC615</strain>
    </source>
</reference>
<sequence>MNDQAKAYLYALLNAVIIGMSFFVVKTSLDSLTYFFSVAFLINAGTCWDRHCEVEL</sequence>
<evidence type="ECO:0000256" key="1">
    <source>
        <dbReference type="SAM" id="Phobius"/>
    </source>
</evidence>
<keyword evidence="1" id="KW-0472">Membrane</keyword>
<keyword evidence="1" id="KW-1133">Transmembrane helix</keyword>
<dbReference type="Proteomes" id="UP000430692">
    <property type="component" value="Unassembled WGS sequence"/>
</dbReference>
<dbReference type="RefSeq" id="WP_160801564.1">
    <property type="nucleotide sequence ID" value="NZ_WUUL01000006.1"/>
</dbReference>
<feature type="transmembrane region" description="Helical" evidence="1">
    <location>
        <begin position="7"/>
        <end position="25"/>
    </location>
</feature>
<evidence type="ECO:0000313" key="2">
    <source>
        <dbReference type="EMBL" id="MXQ54210.1"/>
    </source>
</evidence>